<organism evidence="2 3">
    <name type="scientific">Azoarcus indigens</name>
    <dbReference type="NCBI Taxonomy" id="29545"/>
    <lineage>
        <taxon>Bacteria</taxon>
        <taxon>Pseudomonadati</taxon>
        <taxon>Pseudomonadota</taxon>
        <taxon>Betaproteobacteria</taxon>
        <taxon>Rhodocyclales</taxon>
        <taxon>Zoogloeaceae</taxon>
        <taxon>Azoarcus</taxon>
    </lineage>
</organism>
<feature type="compositionally biased region" description="Low complexity" evidence="1">
    <location>
        <begin position="84"/>
        <end position="96"/>
    </location>
</feature>
<evidence type="ECO:0000313" key="3">
    <source>
        <dbReference type="Proteomes" id="UP000295129"/>
    </source>
</evidence>
<reference evidence="2 3" key="1">
    <citation type="submission" date="2019-03" db="EMBL/GenBank/DDBJ databases">
        <title>Genomic Encyclopedia of Type Strains, Phase IV (KMG-IV): sequencing the most valuable type-strain genomes for metagenomic binning, comparative biology and taxonomic classification.</title>
        <authorList>
            <person name="Goeker M."/>
        </authorList>
    </citation>
    <scope>NUCLEOTIDE SEQUENCE [LARGE SCALE GENOMIC DNA]</scope>
    <source>
        <strain evidence="2 3">DSM 12121</strain>
    </source>
</reference>
<evidence type="ECO:0008006" key="4">
    <source>
        <dbReference type="Google" id="ProtNLM"/>
    </source>
</evidence>
<proteinExistence type="predicted"/>
<dbReference type="AlphaFoldDB" id="A0A4R6EER4"/>
<evidence type="ECO:0000256" key="1">
    <source>
        <dbReference type="SAM" id="MobiDB-lite"/>
    </source>
</evidence>
<accession>A0A4R6EER4</accession>
<dbReference type="Proteomes" id="UP000295129">
    <property type="component" value="Unassembled WGS sequence"/>
</dbReference>
<dbReference type="RefSeq" id="WP_133587339.1">
    <property type="nucleotide sequence ID" value="NZ_SNVV01000001.1"/>
</dbReference>
<name>A0A4R6EER4_9RHOO</name>
<evidence type="ECO:0000313" key="2">
    <source>
        <dbReference type="EMBL" id="TDN56746.1"/>
    </source>
</evidence>
<feature type="region of interest" description="Disordered" evidence="1">
    <location>
        <begin position="84"/>
        <end position="117"/>
    </location>
</feature>
<keyword evidence="3" id="KW-1185">Reference proteome</keyword>
<dbReference type="EMBL" id="SNVV01000001">
    <property type="protein sequence ID" value="TDN56746.1"/>
    <property type="molecule type" value="Genomic_DNA"/>
</dbReference>
<gene>
    <name evidence="2" type="ORF">C7389_101125</name>
</gene>
<comment type="caution">
    <text evidence="2">The sequence shown here is derived from an EMBL/GenBank/DDBJ whole genome shotgun (WGS) entry which is preliminary data.</text>
</comment>
<sequence length="117" mass="12519">MHRLLRHRVRLAWIVIVAILGAVLPRALPMAETLAMADICGAGHFASSPVGEVAVDDGHGHCPLCRWEPQAWMPPPAELPPARAILPPARPALPERAGPPPRPPFFSAVPRGPPAFS</sequence>
<protein>
    <recommendedName>
        <fullName evidence="4">DUF2946 family protein</fullName>
    </recommendedName>
</protein>